<feature type="domain" description="Spore germination protein N-terminal" evidence="9">
    <location>
        <begin position="27"/>
        <end position="206"/>
    </location>
</feature>
<proteinExistence type="inferred from homology"/>
<dbReference type="InterPro" id="IPR038501">
    <property type="entry name" value="Spore_GerAC_C_sf"/>
</dbReference>
<comment type="similarity">
    <text evidence="2">Belongs to the GerABKC lipoprotein family.</text>
</comment>
<gene>
    <name evidence="10" type="ORF">CAETHG_3743</name>
</gene>
<keyword evidence="5" id="KW-0472">Membrane</keyword>
<dbReference type="PANTHER" id="PTHR35789">
    <property type="entry name" value="SPORE GERMINATION PROTEIN B3"/>
    <property type="match status" value="1"/>
</dbReference>
<keyword evidence="7" id="KW-0449">Lipoprotein</keyword>
<dbReference type="InterPro" id="IPR057336">
    <property type="entry name" value="GerAC_N"/>
</dbReference>
<comment type="subcellular location">
    <subcellularLocation>
        <location evidence="1">Membrane</location>
        <topology evidence="1">Lipid-anchor</topology>
    </subcellularLocation>
</comment>
<accession>A0ABN4BNL7</accession>
<dbReference type="Pfam" id="PF05504">
    <property type="entry name" value="Spore_GerAC"/>
    <property type="match status" value="1"/>
</dbReference>
<dbReference type="RefSeq" id="WP_023163369.1">
    <property type="nucleotide sequence ID" value="NC_022592.1"/>
</dbReference>
<sequence length="395" mass="44492">MKKYINLAIKIVVCILVALNLTSCLGSHELNKLAIVVGVGLDKGKEDDYPIEMTVQVANASGIKDMSKSKDNASRNTGYLNLREKGKSISDATKAFNRKLNRHLFFSHNQVVIFGKNMAEEGIEKYMDFFLRYRETRILTWILISKQPASEILNAKPELETTSGRNIGELIKNQQEVSQVPAVNLKDFSSKLISKTTSPIAPIVEISNDNNKKIVYLSKTAVFKRGKMVGSLNEKESRGLLWCTNKMKDGIVSVDTSNKDSNSKVSIATTHTSSKIIPQIKDGKVSIQIKIKQEGDLQEQLSSEDLSNSKSFSILEKREEDTIKKEIMLALKKSKKLNADIFGFGDAIYQHYPKQWSKIEKNWEETFQNIPVNINVNAKIRRTGRITKSIMSRDN</sequence>
<dbReference type="EMBL" id="CP006763">
    <property type="protein sequence ID" value="AGY77944.1"/>
    <property type="molecule type" value="Genomic_DNA"/>
</dbReference>
<organism evidence="10 11">
    <name type="scientific">Clostridium autoethanogenum DSM 10061</name>
    <dbReference type="NCBI Taxonomy" id="1341692"/>
    <lineage>
        <taxon>Bacteria</taxon>
        <taxon>Bacillati</taxon>
        <taxon>Bacillota</taxon>
        <taxon>Clostridia</taxon>
        <taxon>Eubacteriales</taxon>
        <taxon>Clostridiaceae</taxon>
        <taxon>Clostridium</taxon>
    </lineage>
</organism>
<keyword evidence="11" id="KW-1185">Reference proteome</keyword>
<evidence type="ECO:0000256" key="2">
    <source>
        <dbReference type="ARBA" id="ARBA00007886"/>
    </source>
</evidence>
<evidence type="ECO:0000313" key="10">
    <source>
        <dbReference type="EMBL" id="AGY77944.1"/>
    </source>
</evidence>
<keyword evidence="3" id="KW-0309">Germination</keyword>
<dbReference type="Proteomes" id="UP000017590">
    <property type="component" value="Chromosome"/>
</dbReference>
<dbReference type="PANTHER" id="PTHR35789:SF1">
    <property type="entry name" value="SPORE GERMINATION PROTEIN B3"/>
    <property type="match status" value="1"/>
</dbReference>
<evidence type="ECO:0000256" key="6">
    <source>
        <dbReference type="ARBA" id="ARBA00023139"/>
    </source>
</evidence>
<dbReference type="InterPro" id="IPR008844">
    <property type="entry name" value="Spore_GerAC-like"/>
</dbReference>
<feature type="domain" description="Spore germination GerAC-like C-terminal" evidence="8">
    <location>
        <begin position="219"/>
        <end position="384"/>
    </location>
</feature>
<evidence type="ECO:0000259" key="9">
    <source>
        <dbReference type="Pfam" id="PF25198"/>
    </source>
</evidence>
<evidence type="ECO:0000256" key="4">
    <source>
        <dbReference type="ARBA" id="ARBA00022729"/>
    </source>
</evidence>
<keyword evidence="4" id="KW-0732">Signal</keyword>
<evidence type="ECO:0000256" key="1">
    <source>
        <dbReference type="ARBA" id="ARBA00004635"/>
    </source>
</evidence>
<evidence type="ECO:0000313" key="11">
    <source>
        <dbReference type="Proteomes" id="UP000017590"/>
    </source>
</evidence>
<evidence type="ECO:0000256" key="3">
    <source>
        <dbReference type="ARBA" id="ARBA00022544"/>
    </source>
</evidence>
<keyword evidence="6" id="KW-0564">Palmitate</keyword>
<evidence type="ECO:0000256" key="5">
    <source>
        <dbReference type="ARBA" id="ARBA00023136"/>
    </source>
</evidence>
<name>A0ABN4BNL7_9CLOT</name>
<dbReference type="Pfam" id="PF25198">
    <property type="entry name" value="Spore_GerAC_N"/>
    <property type="match status" value="1"/>
</dbReference>
<reference evidence="11" key="1">
    <citation type="journal article" date="2014" name="Biotechnol. Biofuels">
        <title>Comparison of single-molecule sequencing and hybrid approaches for finishing the genome of Clostridium autoethanogenum and analysis of CRISPR systems in industrial relevant Clostridia.</title>
        <authorList>
            <person name="Brown S.D."/>
            <person name="Nagaraju S."/>
            <person name="Utturkar S."/>
            <person name="De Tissera S."/>
            <person name="Segovia S."/>
            <person name="Mitchell W."/>
            <person name="Land M.L."/>
            <person name="Dassanayake A."/>
            <person name="Kopke M."/>
        </authorList>
    </citation>
    <scope>NUCLEOTIDE SEQUENCE [LARGE SCALE GENOMIC DNA]</scope>
    <source>
        <strain evidence="11">DSM 10061</strain>
    </source>
</reference>
<evidence type="ECO:0000259" key="8">
    <source>
        <dbReference type="Pfam" id="PF05504"/>
    </source>
</evidence>
<evidence type="ECO:0000256" key="7">
    <source>
        <dbReference type="ARBA" id="ARBA00023288"/>
    </source>
</evidence>
<dbReference type="NCBIfam" id="TIGR02887">
    <property type="entry name" value="spore_ger_x_C"/>
    <property type="match status" value="1"/>
</dbReference>
<dbReference type="Gene3D" id="3.30.300.210">
    <property type="entry name" value="Nutrient germinant receptor protein C, domain 3"/>
    <property type="match status" value="1"/>
</dbReference>
<dbReference type="InterPro" id="IPR046953">
    <property type="entry name" value="Spore_GerAC-like_C"/>
</dbReference>
<protein>
    <submittedName>
        <fullName evidence="10">Ger(X)C family spore germination protein</fullName>
    </submittedName>
</protein>